<keyword evidence="4 9" id="KW-0436">Ligase</keyword>
<dbReference type="EMBL" id="CP007646">
    <property type="protein sequence ID" value="AIR09949.1"/>
    <property type="molecule type" value="Genomic_DNA"/>
</dbReference>
<dbReference type="Pfam" id="PF10437">
    <property type="entry name" value="Lip_prot_lig_C"/>
    <property type="match status" value="1"/>
</dbReference>
<comment type="catalytic activity">
    <reaction evidence="7">
        <text>L-lysyl-[lipoyl-carrier protein] + (R)-lipoate + ATP = N(6)-[(R)-lipoyl]-L-lysyl-[lipoyl-carrier protein] + AMP + diphosphate + H(+)</text>
        <dbReference type="Rhea" id="RHEA:49288"/>
        <dbReference type="Rhea" id="RHEA-COMP:10500"/>
        <dbReference type="Rhea" id="RHEA-COMP:10502"/>
        <dbReference type="ChEBI" id="CHEBI:15378"/>
        <dbReference type="ChEBI" id="CHEBI:29969"/>
        <dbReference type="ChEBI" id="CHEBI:30616"/>
        <dbReference type="ChEBI" id="CHEBI:33019"/>
        <dbReference type="ChEBI" id="CHEBI:83088"/>
        <dbReference type="ChEBI" id="CHEBI:83099"/>
        <dbReference type="ChEBI" id="CHEBI:456215"/>
        <dbReference type="EC" id="6.3.1.20"/>
    </reaction>
</comment>
<dbReference type="Pfam" id="PF21948">
    <property type="entry name" value="LplA-B_cat"/>
    <property type="match status" value="1"/>
</dbReference>
<comment type="pathway">
    <text evidence="2">Protein modification; protein lipoylation via exogenous pathway; protein N(6)-(lipoyl)lysine from lipoate: step 1/2.</text>
</comment>
<dbReference type="Proteomes" id="UP000029488">
    <property type="component" value="Chromosome"/>
</dbReference>
<evidence type="ECO:0000259" key="8">
    <source>
        <dbReference type="PROSITE" id="PS51733"/>
    </source>
</evidence>
<accession>A0A089QA53</accession>
<dbReference type="PANTHER" id="PTHR12561">
    <property type="entry name" value="LIPOATE-PROTEIN LIGASE"/>
    <property type="match status" value="1"/>
</dbReference>
<evidence type="ECO:0000313" key="9">
    <source>
        <dbReference type="EMBL" id="AIR09949.1"/>
    </source>
</evidence>
<name>A0A089QA53_9LACO</name>
<sequence length="345" mass="39430">MKVMEKMQYVVMKTDDIRTNLATEQYLMNSDKIKPPFMLFYIEKPCIIVGRNQNTMEEINQKYCKEHGITITRRLSGGGAMYQDLGNLCFSFVVPAENQKFGDFKSLVQPVVDALHKMGVTGAETTGRNDIVVDGKKFSGNAMYTRGGKTFSHGTLMFDVDTDAVADALRVPKDKIESKGIKSVRSRVTNLKPYVSEEYKDFDTFQFRDELIKLIWGVDSLEEAQQYEYQLDDEDKKGIEAIEQKLYKNWDWVYGKSPEFTVKRRKHFTSGTIDARFLVEDGKIKDIKIYGDFFGSGDVKDVEDALRGLKYDVSTIKEALGKLDLNKYFVGIDAEDIKELISTQQ</sequence>
<dbReference type="GO" id="GO:0005524">
    <property type="term" value="F:ATP binding"/>
    <property type="evidence" value="ECO:0007669"/>
    <property type="project" value="UniProtKB-KW"/>
</dbReference>
<keyword evidence="6" id="KW-0067">ATP-binding</keyword>
<evidence type="ECO:0000256" key="7">
    <source>
        <dbReference type="ARBA" id="ARBA00048037"/>
    </source>
</evidence>
<dbReference type="GO" id="GO:0016979">
    <property type="term" value="F:lipoate-protein ligase activity"/>
    <property type="evidence" value="ECO:0007669"/>
    <property type="project" value="UniProtKB-EC"/>
</dbReference>
<keyword evidence="5" id="KW-0547">Nucleotide-binding</keyword>
<feature type="domain" description="BPL/LPL catalytic" evidence="8">
    <location>
        <begin position="32"/>
        <end position="223"/>
    </location>
</feature>
<dbReference type="GO" id="GO:0017118">
    <property type="term" value="F:lipoyltransferase activity"/>
    <property type="evidence" value="ECO:0007669"/>
    <property type="project" value="TreeGrafter"/>
</dbReference>
<evidence type="ECO:0000256" key="6">
    <source>
        <dbReference type="ARBA" id="ARBA00022840"/>
    </source>
</evidence>
<dbReference type="FunFam" id="3.30.930.10:FF:000072">
    <property type="entry name" value="Lipoate--protein ligase"/>
    <property type="match status" value="1"/>
</dbReference>
<evidence type="ECO:0000313" key="10">
    <source>
        <dbReference type="Proteomes" id="UP000029488"/>
    </source>
</evidence>
<evidence type="ECO:0000256" key="1">
    <source>
        <dbReference type="ARBA" id="ARBA00005085"/>
    </source>
</evidence>
<dbReference type="Gene3D" id="3.30.930.10">
    <property type="entry name" value="Bira Bifunctional Protein, Domain 2"/>
    <property type="match status" value="1"/>
</dbReference>
<comment type="pathway">
    <text evidence="1">Protein modification; protein lipoylation via exogenous pathway; protein N(6)-(lipoyl)lysine from lipoate: step 2/2.</text>
</comment>
<evidence type="ECO:0000256" key="3">
    <source>
        <dbReference type="ARBA" id="ARBA00012367"/>
    </source>
</evidence>
<dbReference type="InterPro" id="IPR045864">
    <property type="entry name" value="aa-tRNA-synth_II/BPL/LPL"/>
</dbReference>
<evidence type="ECO:0000256" key="5">
    <source>
        <dbReference type="ARBA" id="ARBA00022741"/>
    </source>
</evidence>
<dbReference type="InterPro" id="IPR019491">
    <property type="entry name" value="Lipoate_protein_ligase_C"/>
</dbReference>
<dbReference type="KEGG" id="lsj:LSJ_0187"/>
<dbReference type="CDD" id="cd16443">
    <property type="entry name" value="LplA"/>
    <property type="match status" value="1"/>
</dbReference>
<dbReference type="SUPFAM" id="SSF82649">
    <property type="entry name" value="SufE/NifU"/>
    <property type="match status" value="1"/>
</dbReference>
<dbReference type="InterPro" id="IPR004562">
    <property type="entry name" value="LipoylTrfase_LipoateP_Ligase"/>
</dbReference>
<dbReference type="NCBIfam" id="TIGR00545">
    <property type="entry name" value="lipoyltrans"/>
    <property type="match status" value="1"/>
</dbReference>
<proteinExistence type="predicted"/>
<dbReference type="GO" id="GO:0005737">
    <property type="term" value="C:cytoplasm"/>
    <property type="evidence" value="ECO:0007669"/>
    <property type="project" value="TreeGrafter"/>
</dbReference>
<reference evidence="9 10" key="1">
    <citation type="journal article" date="2014" name="BMC Genomics">
        <title>Unusual genome complexity in Lactobacillus salivarius JCM1046.</title>
        <authorList>
            <person name="Raftis E.J."/>
            <person name="Forde B.M."/>
            <person name="Claesson M.J."/>
            <person name="O'Toole P.W."/>
        </authorList>
    </citation>
    <scope>NUCLEOTIDE SEQUENCE [LARGE SCALE GENOMIC DNA]</scope>
    <source>
        <strain evidence="9 10">JCM1046</strain>
    </source>
</reference>
<dbReference type="PANTHER" id="PTHR12561:SF3">
    <property type="entry name" value="LIPOYLTRANSFERASE 1, MITOCHONDRIAL"/>
    <property type="match status" value="1"/>
</dbReference>
<dbReference type="SUPFAM" id="SSF55681">
    <property type="entry name" value="Class II aaRS and biotin synthetases"/>
    <property type="match status" value="1"/>
</dbReference>
<dbReference type="PROSITE" id="PS51733">
    <property type="entry name" value="BPL_LPL_CATALYTIC"/>
    <property type="match status" value="1"/>
</dbReference>
<dbReference type="GO" id="GO:0009249">
    <property type="term" value="P:protein lipoylation"/>
    <property type="evidence" value="ECO:0007669"/>
    <property type="project" value="InterPro"/>
</dbReference>
<protein>
    <recommendedName>
        <fullName evidence="3">lipoate--protein ligase</fullName>
        <ecNumber evidence="3">6.3.1.20</ecNumber>
    </recommendedName>
</protein>
<dbReference type="AlphaFoldDB" id="A0A089QA53"/>
<evidence type="ECO:0000256" key="4">
    <source>
        <dbReference type="ARBA" id="ARBA00022598"/>
    </source>
</evidence>
<dbReference type="EC" id="6.3.1.20" evidence="3"/>
<dbReference type="InterPro" id="IPR004143">
    <property type="entry name" value="BPL_LPL_catalytic"/>
</dbReference>
<gene>
    <name evidence="9" type="primary">lplA</name>
    <name evidence="9" type="ORF">LSJ_0187</name>
</gene>
<dbReference type="Gene3D" id="3.30.390.50">
    <property type="entry name" value="CO dehydrogenase flavoprotein, C-terminal domain"/>
    <property type="match status" value="1"/>
</dbReference>
<dbReference type="UniPathway" id="UPA00537">
    <property type="reaction ID" value="UER00594"/>
</dbReference>
<evidence type="ECO:0000256" key="2">
    <source>
        <dbReference type="ARBA" id="ARBA00005124"/>
    </source>
</evidence>
<organism evidence="9 10">
    <name type="scientific">Ligilactobacillus salivarius</name>
    <dbReference type="NCBI Taxonomy" id="1624"/>
    <lineage>
        <taxon>Bacteria</taxon>
        <taxon>Bacillati</taxon>
        <taxon>Bacillota</taxon>
        <taxon>Bacilli</taxon>
        <taxon>Lactobacillales</taxon>
        <taxon>Lactobacillaceae</taxon>
        <taxon>Ligilactobacillus</taxon>
    </lineage>
</organism>